<dbReference type="EMBL" id="MCGE01000002">
    <property type="protein sequence ID" value="ORZ24592.1"/>
    <property type="molecule type" value="Genomic_DNA"/>
</dbReference>
<evidence type="ECO:0000256" key="1">
    <source>
        <dbReference type="ARBA" id="ARBA00022729"/>
    </source>
</evidence>
<feature type="signal peptide" evidence="3">
    <location>
        <begin position="1"/>
        <end position="21"/>
    </location>
</feature>
<feature type="chain" id="PRO_5013276177" evidence="3">
    <location>
        <begin position="22"/>
        <end position="410"/>
    </location>
</feature>
<keyword evidence="5" id="KW-1185">Reference proteome</keyword>
<keyword evidence="1 3" id="KW-0732">Signal</keyword>
<gene>
    <name evidence="4" type="ORF">BCR42DRAFT_403235</name>
</gene>
<organism evidence="4 5">
    <name type="scientific">Absidia repens</name>
    <dbReference type="NCBI Taxonomy" id="90262"/>
    <lineage>
        <taxon>Eukaryota</taxon>
        <taxon>Fungi</taxon>
        <taxon>Fungi incertae sedis</taxon>
        <taxon>Mucoromycota</taxon>
        <taxon>Mucoromycotina</taxon>
        <taxon>Mucoromycetes</taxon>
        <taxon>Mucorales</taxon>
        <taxon>Cunninghamellaceae</taxon>
        <taxon>Absidia</taxon>
    </lineage>
</organism>
<name>A0A1X2IZ94_9FUNG</name>
<keyword evidence="4" id="KW-0378">Hydrolase</keyword>
<accession>A0A1X2IZ94</accession>
<feature type="transmembrane region" description="Helical" evidence="2">
    <location>
        <begin position="349"/>
        <end position="370"/>
    </location>
</feature>
<evidence type="ECO:0000256" key="3">
    <source>
        <dbReference type="SAM" id="SignalP"/>
    </source>
</evidence>
<evidence type="ECO:0000313" key="5">
    <source>
        <dbReference type="Proteomes" id="UP000193560"/>
    </source>
</evidence>
<dbReference type="CDD" id="cd01846">
    <property type="entry name" value="fatty_acyltransferase_like"/>
    <property type="match status" value="1"/>
</dbReference>
<reference evidence="4 5" key="1">
    <citation type="submission" date="2016-07" db="EMBL/GenBank/DDBJ databases">
        <title>Pervasive Adenine N6-methylation of Active Genes in Fungi.</title>
        <authorList>
            <consortium name="DOE Joint Genome Institute"/>
            <person name="Mondo S.J."/>
            <person name="Dannebaum R.O."/>
            <person name="Kuo R.C."/>
            <person name="Labutti K."/>
            <person name="Haridas S."/>
            <person name="Kuo A."/>
            <person name="Salamov A."/>
            <person name="Ahrendt S.R."/>
            <person name="Lipzen A."/>
            <person name="Sullivan W."/>
            <person name="Andreopoulos W.B."/>
            <person name="Clum A."/>
            <person name="Lindquist E."/>
            <person name="Daum C."/>
            <person name="Ramamoorthy G.K."/>
            <person name="Gryganskyi A."/>
            <person name="Culley D."/>
            <person name="Magnuson J.K."/>
            <person name="James T.Y."/>
            <person name="O'Malley M.A."/>
            <person name="Stajich J.E."/>
            <person name="Spatafora J.W."/>
            <person name="Visel A."/>
            <person name="Grigoriev I.V."/>
        </authorList>
    </citation>
    <scope>NUCLEOTIDE SEQUENCE [LARGE SCALE GENOMIC DNA]</scope>
    <source>
        <strain evidence="4 5">NRRL 1336</strain>
    </source>
</reference>
<dbReference type="InterPro" id="IPR050592">
    <property type="entry name" value="GDSL_lipolytic_enzyme"/>
</dbReference>
<dbReference type="OrthoDB" id="1600564at2759"/>
<dbReference type="GO" id="GO:0016788">
    <property type="term" value="F:hydrolase activity, acting on ester bonds"/>
    <property type="evidence" value="ECO:0007669"/>
    <property type="project" value="InterPro"/>
</dbReference>
<dbReference type="Pfam" id="PF00657">
    <property type="entry name" value="Lipase_GDSL"/>
    <property type="match status" value="1"/>
</dbReference>
<dbReference type="PANTHER" id="PTHR45642:SF139">
    <property type="entry name" value="SGNH HYDROLASE-TYPE ESTERASE DOMAIN-CONTAINING PROTEIN"/>
    <property type="match status" value="1"/>
</dbReference>
<dbReference type="Gene3D" id="3.40.50.1110">
    <property type="entry name" value="SGNH hydrolase"/>
    <property type="match status" value="1"/>
</dbReference>
<keyword evidence="2" id="KW-0472">Membrane</keyword>
<dbReference type="SUPFAM" id="SSF52266">
    <property type="entry name" value="SGNH hydrolase"/>
    <property type="match status" value="1"/>
</dbReference>
<evidence type="ECO:0000313" key="4">
    <source>
        <dbReference type="EMBL" id="ORZ24592.1"/>
    </source>
</evidence>
<keyword evidence="2" id="KW-0812">Transmembrane</keyword>
<dbReference type="InterPro" id="IPR036514">
    <property type="entry name" value="SGNH_hydro_sf"/>
</dbReference>
<dbReference type="InterPro" id="IPR001087">
    <property type="entry name" value="GDSL"/>
</dbReference>
<evidence type="ECO:0000256" key="2">
    <source>
        <dbReference type="SAM" id="Phobius"/>
    </source>
</evidence>
<comment type="caution">
    <text evidence="4">The sequence shown here is derived from an EMBL/GenBank/DDBJ whole genome shotgun (WGS) entry which is preliminary data.</text>
</comment>
<proteinExistence type="predicted"/>
<keyword evidence="2" id="KW-1133">Transmembrane helix</keyword>
<protein>
    <submittedName>
        <fullName evidence="4">GDSL-like Lipase/Acylhydrolase-domain-containing protein</fullName>
    </submittedName>
</protein>
<dbReference type="Proteomes" id="UP000193560">
    <property type="component" value="Unassembled WGS sequence"/>
</dbReference>
<sequence length="410" mass="45731">MIVSLKQLLFIFCILANCCLAKISNIVVFGDSYSDVGNRQQSSNGPVWSQDLAVGWNASLYSFAFNGATCDRSTHQGSRNTSSITPPTIVDQIEIYYQQKLKLAPEDTIYAFWVGYTDIHNMVQTNSEDYEGLADCIIQQIRNVRKVFETNRFITFTLAPLENMPYFSDGKNRVQKYKQAMDKFNGILHEKVFNLVGHHQSLELDLVDAHDLLKDMTNAPTEFGFKDGHHSFWDHCQGQCSDSVDDYIWWDKTHLTGGAHRVIANSILASGSMEPPATLVEATTVHDLVQAPGSRFASPHYKPKHNTGIINRLVKELNAAKEANDNNASSSTEETGDVDNKVADDEGKWIRPLYFGALLTVLLCVGFVLYNSRAKRRGGNLAALSGLVRNRNSGRGQFTPLRNLETPSSV</sequence>
<dbReference type="PANTHER" id="PTHR45642">
    <property type="entry name" value="GDSL ESTERASE/LIPASE EXL3"/>
    <property type="match status" value="1"/>
</dbReference>
<dbReference type="AlphaFoldDB" id="A0A1X2IZ94"/>